<reference evidence="1" key="1">
    <citation type="submission" date="2021-08" db="EMBL/GenBank/DDBJ databases">
        <title>The first chromosome-level gecko genome reveals the dynamic sex chromosomes of Neotropical dwarf geckos (Sphaerodactylidae: Sphaerodactylus).</title>
        <authorList>
            <person name="Pinto B.J."/>
            <person name="Keating S.E."/>
            <person name="Gamble T."/>
        </authorList>
    </citation>
    <scope>NUCLEOTIDE SEQUENCE</scope>
    <source>
        <strain evidence="1">TG3544</strain>
    </source>
</reference>
<gene>
    <name evidence="1" type="ORF">K3G42_015906</name>
</gene>
<organism evidence="1 2">
    <name type="scientific">Sphaerodactylus townsendi</name>
    <dbReference type="NCBI Taxonomy" id="933632"/>
    <lineage>
        <taxon>Eukaryota</taxon>
        <taxon>Metazoa</taxon>
        <taxon>Chordata</taxon>
        <taxon>Craniata</taxon>
        <taxon>Vertebrata</taxon>
        <taxon>Euteleostomi</taxon>
        <taxon>Lepidosauria</taxon>
        <taxon>Squamata</taxon>
        <taxon>Bifurcata</taxon>
        <taxon>Gekkota</taxon>
        <taxon>Sphaerodactylidae</taxon>
        <taxon>Sphaerodactylus</taxon>
    </lineage>
</organism>
<evidence type="ECO:0000313" key="1">
    <source>
        <dbReference type="EMBL" id="KAH8012242.1"/>
    </source>
</evidence>
<dbReference type="EMBL" id="CM037626">
    <property type="protein sequence ID" value="KAH8012242.1"/>
    <property type="molecule type" value="Genomic_DNA"/>
</dbReference>
<keyword evidence="2" id="KW-1185">Reference proteome</keyword>
<proteinExistence type="predicted"/>
<protein>
    <submittedName>
        <fullName evidence="1">Uncharacterized protein</fullName>
    </submittedName>
</protein>
<accession>A0ACB8FYR6</accession>
<comment type="caution">
    <text evidence="1">The sequence shown here is derived from an EMBL/GenBank/DDBJ whole genome shotgun (WGS) entry which is preliminary data.</text>
</comment>
<sequence>MCFKSQRLSKIRMCDANNTFASQMLQCKVRFTLSGGQRFHPFYSATVGPLGSYPTSLIQNSSISFPCNFTAFTSKDRDYQPHPRVGGSESTGGSGVRLRRQRGKSASMQPPPPSLAVVCGADVPVLLPLLV</sequence>
<name>A0ACB8FYR6_9SAUR</name>
<dbReference type="Proteomes" id="UP000827872">
    <property type="component" value="Linkage Group LG13"/>
</dbReference>
<evidence type="ECO:0000313" key="2">
    <source>
        <dbReference type="Proteomes" id="UP000827872"/>
    </source>
</evidence>